<accession>A0ABP4N9N9</accession>
<dbReference type="Proteomes" id="UP001501470">
    <property type="component" value="Unassembled WGS sequence"/>
</dbReference>
<dbReference type="PANTHER" id="PTHR13707">
    <property type="entry name" value="KETOACID-COENZYME A TRANSFERASE"/>
    <property type="match status" value="1"/>
</dbReference>
<keyword evidence="2" id="KW-1185">Reference proteome</keyword>
<evidence type="ECO:0000313" key="2">
    <source>
        <dbReference type="Proteomes" id="UP001501470"/>
    </source>
</evidence>
<dbReference type="Pfam" id="PF01144">
    <property type="entry name" value="CoA_trans"/>
    <property type="match status" value="1"/>
</dbReference>
<proteinExistence type="predicted"/>
<protein>
    <submittedName>
        <fullName evidence="1">CoA transferase subunit A</fullName>
    </submittedName>
</protein>
<reference evidence="2" key="1">
    <citation type="journal article" date="2019" name="Int. J. Syst. Evol. Microbiol.">
        <title>The Global Catalogue of Microorganisms (GCM) 10K type strain sequencing project: providing services to taxonomists for standard genome sequencing and annotation.</title>
        <authorList>
            <consortium name="The Broad Institute Genomics Platform"/>
            <consortium name="The Broad Institute Genome Sequencing Center for Infectious Disease"/>
            <person name="Wu L."/>
            <person name="Ma J."/>
        </authorList>
    </citation>
    <scope>NUCLEOTIDE SEQUENCE [LARGE SCALE GENOMIC DNA]</scope>
    <source>
        <strain evidence="2">JCM 15933</strain>
    </source>
</reference>
<sequence>MADKTLTTRDVVSRLESGMTVGIGGWGSRRKPMALVREVLRSDLKDLTVVSYGGPDVGLLCAAGKVKKVVFGFVSLDSIALDPHFRAARQQGAVEVAEYDEGMLQWGLYAAGIRLPFLPTRAGLGSDVMKQNPTLKLVQDPYGTEQLVAMPSLRLDVALVHMNRADAQGNGQFLGPDPYFDDLYCLAAEQAFMSCERIVPTAELSATVHPATIKINRQLVTGVVETPNGAHFTSCAPDYERDEAFQREYVKAAGDRQAWAAFEKRYLSGTEDDYQAAVTARAEEAA</sequence>
<dbReference type="EMBL" id="BAAAQD010000026">
    <property type="protein sequence ID" value="GAA1556837.1"/>
    <property type="molecule type" value="Genomic_DNA"/>
</dbReference>
<dbReference type="InterPro" id="IPR004165">
    <property type="entry name" value="CoA_trans_fam_I"/>
</dbReference>
<dbReference type="PANTHER" id="PTHR13707:SF57">
    <property type="entry name" value="SUCCINYL-COA:3-KETOACID COENZYME A TRANSFERASE SUBUNIT B-RELATED"/>
    <property type="match status" value="1"/>
</dbReference>
<dbReference type="Gene3D" id="3.30.30.40">
    <property type="match status" value="1"/>
</dbReference>
<name>A0ABP4N9N9_9ACTN</name>
<keyword evidence="1" id="KW-0808">Transferase</keyword>
<organism evidence="1 2">
    <name type="scientific">Dactylosporangium maewongense</name>
    <dbReference type="NCBI Taxonomy" id="634393"/>
    <lineage>
        <taxon>Bacteria</taxon>
        <taxon>Bacillati</taxon>
        <taxon>Actinomycetota</taxon>
        <taxon>Actinomycetes</taxon>
        <taxon>Micromonosporales</taxon>
        <taxon>Micromonosporaceae</taxon>
        <taxon>Dactylosporangium</taxon>
    </lineage>
</organism>
<gene>
    <name evidence="1" type="ORF">GCM10009827_092230</name>
</gene>
<dbReference type="RefSeq" id="WP_344510829.1">
    <property type="nucleotide sequence ID" value="NZ_BAAAQD010000026.1"/>
</dbReference>
<dbReference type="SUPFAM" id="SSF100950">
    <property type="entry name" value="NagB/RpiA/CoA transferase-like"/>
    <property type="match status" value="1"/>
</dbReference>
<dbReference type="GO" id="GO:0016740">
    <property type="term" value="F:transferase activity"/>
    <property type="evidence" value="ECO:0007669"/>
    <property type="project" value="UniProtKB-KW"/>
</dbReference>
<dbReference type="InterPro" id="IPR037171">
    <property type="entry name" value="NagB/RpiA_transferase-like"/>
</dbReference>
<evidence type="ECO:0000313" key="1">
    <source>
        <dbReference type="EMBL" id="GAA1556837.1"/>
    </source>
</evidence>
<dbReference type="SMART" id="SM00882">
    <property type="entry name" value="CoA_trans"/>
    <property type="match status" value="1"/>
</dbReference>
<dbReference type="Gene3D" id="3.40.1080.10">
    <property type="entry name" value="Glutaconate Coenzyme A-transferase"/>
    <property type="match status" value="1"/>
</dbReference>
<comment type="caution">
    <text evidence="1">The sequence shown here is derived from an EMBL/GenBank/DDBJ whole genome shotgun (WGS) entry which is preliminary data.</text>
</comment>